<dbReference type="Pfam" id="PF00015">
    <property type="entry name" value="MCPsignal"/>
    <property type="match status" value="1"/>
</dbReference>
<dbReference type="Gene3D" id="1.10.287.950">
    <property type="entry name" value="Methyl-accepting chemotaxis protein"/>
    <property type="match status" value="1"/>
</dbReference>
<dbReference type="SUPFAM" id="SSF58104">
    <property type="entry name" value="Methyl-accepting chemotaxis protein (MCP) signaling domain"/>
    <property type="match status" value="1"/>
</dbReference>
<evidence type="ECO:0000256" key="8">
    <source>
        <dbReference type="ARBA" id="ARBA00029447"/>
    </source>
</evidence>
<dbReference type="PANTHER" id="PTHR32089">
    <property type="entry name" value="METHYL-ACCEPTING CHEMOTAXIS PROTEIN MCPB"/>
    <property type="match status" value="1"/>
</dbReference>
<feature type="transmembrane region" description="Helical" evidence="10">
    <location>
        <begin position="291"/>
        <end position="313"/>
    </location>
</feature>
<keyword evidence="7 9" id="KW-0807">Transducer</keyword>
<dbReference type="Gene3D" id="3.30.450.20">
    <property type="entry name" value="PAS domain"/>
    <property type="match status" value="2"/>
</dbReference>
<evidence type="ECO:0000256" key="3">
    <source>
        <dbReference type="ARBA" id="ARBA00022500"/>
    </source>
</evidence>
<keyword evidence="14" id="KW-1185">Reference proteome</keyword>
<evidence type="ECO:0000256" key="6">
    <source>
        <dbReference type="ARBA" id="ARBA00023136"/>
    </source>
</evidence>
<keyword evidence="4 10" id="KW-0812">Transmembrane</keyword>
<dbReference type="InterPro" id="IPR004089">
    <property type="entry name" value="MCPsignal_dom"/>
</dbReference>
<organism evidence="13 14">
    <name type="scientific">Clostridium lentum</name>
    <dbReference type="NCBI Taxonomy" id="2763037"/>
    <lineage>
        <taxon>Bacteria</taxon>
        <taxon>Bacillati</taxon>
        <taxon>Bacillota</taxon>
        <taxon>Clostridia</taxon>
        <taxon>Eubacteriales</taxon>
        <taxon>Clostridiaceae</taxon>
        <taxon>Clostridium</taxon>
    </lineage>
</organism>
<evidence type="ECO:0000256" key="1">
    <source>
        <dbReference type="ARBA" id="ARBA00004651"/>
    </source>
</evidence>
<dbReference type="GO" id="GO:0006935">
    <property type="term" value="P:chemotaxis"/>
    <property type="evidence" value="ECO:0007669"/>
    <property type="project" value="UniProtKB-KW"/>
</dbReference>
<proteinExistence type="inferred from homology"/>
<evidence type="ECO:0000256" key="10">
    <source>
        <dbReference type="SAM" id="Phobius"/>
    </source>
</evidence>
<dbReference type="PROSITE" id="PS50885">
    <property type="entry name" value="HAMP"/>
    <property type="match status" value="1"/>
</dbReference>
<dbReference type="Pfam" id="PF00672">
    <property type="entry name" value="HAMP"/>
    <property type="match status" value="1"/>
</dbReference>
<dbReference type="AlphaFoldDB" id="A0A8I0DN71"/>
<keyword evidence="3" id="KW-0145">Chemotaxis</keyword>
<dbReference type="GO" id="GO:0005886">
    <property type="term" value="C:plasma membrane"/>
    <property type="evidence" value="ECO:0007669"/>
    <property type="project" value="UniProtKB-SubCell"/>
</dbReference>
<protein>
    <submittedName>
        <fullName evidence="13">Methyl-accepting chemotaxis protein</fullName>
    </submittedName>
</protein>
<dbReference type="InterPro" id="IPR033479">
    <property type="entry name" value="dCache_1"/>
</dbReference>
<reference evidence="13" key="1">
    <citation type="submission" date="2020-08" db="EMBL/GenBank/DDBJ databases">
        <title>Genome public.</title>
        <authorList>
            <person name="Liu C."/>
            <person name="Sun Q."/>
        </authorList>
    </citation>
    <scope>NUCLEOTIDE SEQUENCE</scope>
    <source>
        <strain evidence="13">NSJ-42</strain>
    </source>
</reference>
<dbReference type="Pfam" id="PF02743">
    <property type="entry name" value="dCache_1"/>
    <property type="match status" value="1"/>
</dbReference>
<evidence type="ECO:0000256" key="2">
    <source>
        <dbReference type="ARBA" id="ARBA00022475"/>
    </source>
</evidence>
<dbReference type="InterPro" id="IPR029151">
    <property type="entry name" value="Sensor-like_sf"/>
</dbReference>
<evidence type="ECO:0000313" key="13">
    <source>
        <dbReference type="EMBL" id="MBC5640104.1"/>
    </source>
</evidence>
<dbReference type="PROSITE" id="PS50111">
    <property type="entry name" value="CHEMOTAXIS_TRANSDUC_2"/>
    <property type="match status" value="1"/>
</dbReference>
<comment type="subcellular location">
    <subcellularLocation>
        <location evidence="1">Cell membrane</location>
        <topology evidence="1">Multi-pass membrane protein</topology>
    </subcellularLocation>
</comment>
<dbReference type="CDD" id="cd18773">
    <property type="entry name" value="PDC1_HK_sensor"/>
    <property type="match status" value="1"/>
</dbReference>
<dbReference type="EMBL" id="JACOOQ010000009">
    <property type="protein sequence ID" value="MBC5640104.1"/>
    <property type="molecule type" value="Genomic_DNA"/>
</dbReference>
<evidence type="ECO:0000256" key="4">
    <source>
        <dbReference type="ARBA" id="ARBA00022692"/>
    </source>
</evidence>
<evidence type="ECO:0000313" key="14">
    <source>
        <dbReference type="Proteomes" id="UP000662088"/>
    </source>
</evidence>
<dbReference type="PANTHER" id="PTHR32089:SF112">
    <property type="entry name" value="LYSOZYME-LIKE PROTEIN-RELATED"/>
    <property type="match status" value="1"/>
</dbReference>
<evidence type="ECO:0000259" key="12">
    <source>
        <dbReference type="PROSITE" id="PS50885"/>
    </source>
</evidence>
<keyword evidence="2" id="KW-1003">Cell membrane</keyword>
<evidence type="ECO:0000256" key="5">
    <source>
        <dbReference type="ARBA" id="ARBA00022989"/>
    </source>
</evidence>
<name>A0A8I0DN71_9CLOT</name>
<comment type="caution">
    <text evidence="13">The sequence shown here is derived from an EMBL/GenBank/DDBJ whole genome shotgun (WGS) entry which is preliminary data.</text>
</comment>
<accession>A0A8I0DN71</accession>
<evidence type="ECO:0000256" key="9">
    <source>
        <dbReference type="PROSITE-ProRule" id="PRU00284"/>
    </source>
</evidence>
<keyword evidence="6 10" id="KW-0472">Membrane</keyword>
<dbReference type="CDD" id="cd06225">
    <property type="entry name" value="HAMP"/>
    <property type="match status" value="1"/>
</dbReference>
<dbReference type="SMART" id="SM00283">
    <property type="entry name" value="MA"/>
    <property type="match status" value="1"/>
</dbReference>
<sequence>MKKKTISLRFIITFIIVMLVAIILFTSTLLNYITVKKSVSKEVEDKAKLTSKQYSDEVKEWLNEEIGVLEEMSRTISVVNNFENSFIKNYLKKQGEEKGLTFYMSLVNGTYIGSDDWIPDSDYNTLETEWYKSAFDKKDTVIGNPYVDSATGNIIITISVPIKNSENTEEILGVLASDINIYNLQEIISKKSMGEKDYSFIVDKNGIIITHKNEEFMTGKKELSSINSGSLMNFVNDIKKNDSGIVKSVDYDNVKKYFAYNTIEGMDWIYVIAIPESQHLNSINILLKTSISIFVVSVIITIIIGYFGLTLIVNPIKRLQKEAALLSEGNFSGVIKNTSRSEIGDLINSFNTINEKQSIFINNLKEIVKETNEKNSECKIEMDKISESAGEIKSGIENITEGINEQAKDMINMVDELNNLADGIVNIEGMSKELLNMSDLVKSKNSESIELINNIKENILANLNSAENLNEGIVNLSEKFNSINNITNTIRGIAEQTNLLALNAAIEAARAGEQGKGFSVVADQVRELANQSSESVNEIQEIIKEISLLVSNVRGEVAETLTIAKNSDEQINKTMGDYEQIVKTSENLISEIYKVGNEIKKVNENQKEVMTNVDNTAQITEEQSAYIEEINAIIQNQTESIEEVKSVVYEINEISNIIDENVSKYKTRE</sequence>
<keyword evidence="5 10" id="KW-1133">Transmembrane helix</keyword>
<dbReference type="GO" id="GO:0007165">
    <property type="term" value="P:signal transduction"/>
    <property type="evidence" value="ECO:0007669"/>
    <property type="project" value="UniProtKB-KW"/>
</dbReference>
<comment type="similarity">
    <text evidence="8">Belongs to the methyl-accepting chemotaxis (MCP) protein family.</text>
</comment>
<dbReference type="RefSeq" id="WP_186835037.1">
    <property type="nucleotide sequence ID" value="NZ_JACOOQ010000009.1"/>
</dbReference>
<gene>
    <name evidence="13" type="ORF">H8R92_06610</name>
</gene>
<feature type="domain" description="Methyl-accepting transducer" evidence="11">
    <location>
        <begin position="381"/>
        <end position="631"/>
    </location>
</feature>
<dbReference type="Proteomes" id="UP000662088">
    <property type="component" value="Unassembled WGS sequence"/>
</dbReference>
<dbReference type="CDD" id="cd18774">
    <property type="entry name" value="PDC2_HK_sensor"/>
    <property type="match status" value="1"/>
</dbReference>
<feature type="domain" description="HAMP" evidence="12">
    <location>
        <begin position="310"/>
        <end position="362"/>
    </location>
</feature>
<evidence type="ECO:0000259" key="11">
    <source>
        <dbReference type="PROSITE" id="PS50111"/>
    </source>
</evidence>
<dbReference type="SUPFAM" id="SSF103190">
    <property type="entry name" value="Sensory domain-like"/>
    <property type="match status" value="1"/>
</dbReference>
<feature type="transmembrane region" description="Helical" evidence="10">
    <location>
        <begin position="12"/>
        <end position="33"/>
    </location>
</feature>
<dbReference type="InterPro" id="IPR003660">
    <property type="entry name" value="HAMP_dom"/>
</dbReference>
<evidence type="ECO:0000256" key="7">
    <source>
        <dbReference type="ARBA" id="ARBA00023224"/>
    </source>
</evidence>